<feature type="transmembrane region" description="Helical" evidence="1">
    <location>
        <begin position="49"/>
        <end position="71"/>
    </location>
</feature>
<proteinExistence type="predicted"/>
<evidence type="ECO:0000313" key="2">
    <source>
        <dbReference type="EMBL" id="TRX00921.1"/>
    </source>
</evidence>
<dbReference type="EMBL" id="RYFG02000024">
    <property type="protein sequence ID" value="TRX00921.1"/>
    <property type="molecule type" value="Genomic_DNA"/>
</dbReference>
<protein>
    <submittedName>
        <fullName evidence="2">Uncharacterized protein</fullName>
    </submittedName>
</protein>
<reference evidence="2 3" key="1">
    <citation type="journal article" date="2019" name="Antonie Van Leeuwenhoek">
        <title>Description of 'Ca. Methylobacter oryzae' KRF1, a novel species from the environmentally important Methylobacter clade 2.</title>
        <authorList>
            <person name="Khatri K."/>
            <person name="Mohite J.A."/>
            <person name="Pandit P.S."/>
            <person name="Bahulikar R."/>
            <person name="Rahalkar M.C."/>
        </authorList>
    </citation>
    <scope>NUCLEOTIDE SEQUENCE [LARGE SCALE GENOMIC DNA]</scope>
    <source>
        <strain evidence="2 3">KRF1</strain>
    </source>
</reference>
<gene>
    <name evidence="2" type="ORF">EKO24_004795</name>
</gene>
<dbReference type="RefSeq" id="WP_127028963.1">
    <property type="nucleotide sequence ID" value="NZ_RYFG02000024.1"/>
</dbReference>
<organism evidence="2 3">
    <name type="scientific">Candidatus Methylobacter oryzae</name>
    <dbReference type="NCBI Taxonomy" id="2497749"/>
    <lineage>
        <taxon>Bacteria</taxon>
        <taxon>Pseudomonadati</taxon>
        <taxon>Pseudomonadota</taxon>
        <taxon>Gammaproteobacteria</taxon>
        <taxon>Methylococcales</taxon>
        <taxon>Methylococcaceae</taxon>
        <taxon>Methylobacter</taxon>
    </lineage>
</organism>
<keyword evidence="1" id="KW-1133">Transmembrane helix</keyword>
<sequence length="76" mass="7996">MNAVKAIAIVLIVAGLLSATHGGFSYTREIHKTRNTNSGSLEVSIQNTQTLSVPIWASIGAIIAGGLLLILPNRKN</sequence>
<keyword evidence="1" id="KW-0472">Membrane</keyword>
<evidence type="ECO:0000313" key="3">
    <source>
        <dbReference type="Proteomes" id="UP000733744"/>
    </source>
</evidence>
<keyword evidence="3" id="KW-1185">Reference proteome</keyword>
<comment type="caution">
    <text evidence="2">The sequence shown here is derived from an EMBL/GenBank/DDBJ whole genome shotgun (WGS) entry which is preliminary data.</text>
</comment>
<evidence type="ECO:0000256" key="1">
    <source>
        <dbReference type="SAM" id="Phobius"/>
    </source>
</evidence>
<accession>A0ABY3CDX9</accession>
<dbReference type="Proteomes" id="UP000733744">
    <property type="component" value="Unassembled WGS sequence"/>
</dbReference>
<name>A0ABY3CDX9_9GAMM</name>
<keyword evidence="1" id="KW-0812">Transmembrane</keyword>